<gene>
    <name evidence="3" type="ORF">MALL_0093</name>
</gene>
<feature type="chain" id="PRO_5003067839" description="Lipoprotein" evidence="2">
    <location>
        <begin position="29"/>
        <end position="714"/>
    </location>
</feature>
<feature type="compositionally biased region" description="Basic and acidic residues" evidence="1">
    <location>
        <begin position="41"/>
        <end position="68"/>
    </location>
</feature>
<feature type="region of interest" description="Disordered" evidence="1">
    <location>
        <begin position="41"/>
        <end position="148"/>
    </location>
</feature>
<dbReference type="STRING" id="747682.MALL_0093"/>
<proteinExistence type="predicted"/>
<feature type="non-terminal residue" evidence="3">
    <location>
        <position position="714"/>
    </location>
</feature>
<name>D4XVR5_9BACT</name>
<dbReference type="PROSITE" id="PS51257">
    <property type="entry name" value="PROKAR_LIPOPROTEIN"/>
    <property type="match status" value="1"/>
</dbReference>
<dbReference type="Proteomes" id="UP000004757">
    <property type="component" value="Unassembled WGS sequence"/>
</dbReference>
<protein>
    <recommendedName>
        <fullName evidence="5">Lipoprotein</fullName>
    </recommendedName>
</protein>
<accession>D4XVR5</accession>
<dbReference type="EMBL" id="ADNC01000010">
    <property type="protein sequence ID" value="EFF41562.1"/>
    <property type="molecule type" value="Genomic_DNA"/>
</dbReference>
<feature type="compositionally biased region" description="Basic and acidic residues" evidence="1">
    <location>
        <begin position="110"/>
        <end position="129"/>
    </location>
</feature>
<feature type="signal peptide" evidence="2">
    <location>
        <begin position="1"/>
        <end position="28"/>
    </location>
</feature>
<sequence length="714" mass="82912">MNKKKKIKILTLATSAIILPFFTVSCNALISNLIKNNTNKTEENTENKVDPNKDIILNKDDTKPKNIDKNGFVDLEPVSPENTINFKDTPSDIEVEKIPDNTDKIPNNNPEKEPISSPEKPDVSTDPKTPEPNNKPVPADNQKDPKKPIDLIKTVPVTTTLTIPNDLKTLELRSEFKNLYSGSITKENFHLVFKVDDKLLASKDIKIALDPEDINTIYLIDKYTFIGKYSFKNKIESLVNEALPSLKLEDYLIFDKELQSRLKFSDFIERTNLYSLKKYRYFDYEYEKGFIKLLFKGKLLKVLKAQPSGWLDEKTPISEINKKTIDYYLNNPFEIIRLKDSNVIPSVDDKIEDFYDFRKFNNIHFTMEITSKNYDAQTAQFKLKLHFGDKIIESSEHELKYLKKMNVFEKNLYLFKEADPKKLNDSHFETKETNNLILLRYLGVLNTIDETYFDTGLNQLSAADFVKNPLLMQYYIFPKDLLATYKRFFDLYYYDVKNSNDSLTFKVGIVAKNNPNLRAHTNAITLNGIKSTLKSLLTKDKIYISANNDPILSTKQNDYNADFYLDEISEDKFLNSRVFKLLNGTATVLSKVSSDPNDLRFYVITNQHVVKHQPGTKYKSDILMPRKNITLEEGDYNFNDYTIANLDFEVVWNLYGDNDLNISVVDLKEPLKRLKNQGNLLAYNWLNNWKNLKDLEIFDNDKINDTELKVDYKF</sequence>
<organism evidence="3 4">
    <name type="scientific">Mycoplasmopsis alligatoris A21JP2</name>
    <dbReference type="NCBI Taxonomy" id="747682"/>
    <lineage>
        <taxon>Bacteria</taxon>
        <taxon>Bacillati</taxon>
        <taxon>Mycoplasmatota</taxon>
        <taxon>Mycoplasmoidales</taxon>
        <taxon>Metamycoplasmataceae</taxon>
        <taxon>Mycoplasmopsis</taxon>
    </lineage>
</organism>
<keyword evidence="4" id="KW-1185">Reference proteome</keyword>
<evidence type="ECO:0008006" key="5">
    <source>
        <dbReference type="Google" id="ProtNLM"/>
    </source>
</evidence>
<evidence type="ECO:0000313" key="4">
    <source>
        <dbReference type="Proteomes" id="UP000004757"/>
    </source>
</evidence>
<keyword evidence="2" id="KW-0732">Signal</keyword>
<comment type="caution">
    <text evidence="3">The sequence shown here is derived from an EMBL/GenBank/DDBJ whole genome shotgun (WGS) entry which is preliminary data.</text>
</comment>
<evidence type="ECO:0000313" key="3">
    <source>
        <dbReference type="EMBL" id="EFF41562.1"/>
    </source>
</evidence>
<dbReference type="AlphaFoldDB" id="D4XVR5"/>
<feature type="compositionally biased region" description="Basic and acidic residues" evidence="1">
    <location>
        <begin position="94"/>
        <end position="103"/>
    </location>
</feature>
<evidence type="ECO:0000256" key="1">
    <source>
        <dbReference type="SAM" id="MobiDB-lite"/>
    </source>
</evidence>
<reference evidence="3 4" key="1">
    <citation type="submission" date="2010-03" db="EMBL/GenBank/DDBJ databases">
        <authorList>
            <person name="Glass J.I."/>
            <person name="Benders G.A."/>
            <person name="Durkin A.S."/>
            <person name="Farmerie W.G."/>
            <person name="Hlavinka K."/>
            <person name="Hostetler J."/>
            <person name="Jackson J."/>
            <person name="May M.A."/>
            <person name="Miller R.H."/>
            <person name="Paralanov V."/>
            <person name="Radune D."/>
            <person name="Szczypinski B."/>
            <person name="Brown D.R."/>
        </authorList>
    </citation>
    <scope>NUCLEOTIDE SEQUENCE [LARGE SCALE GENOMIC DNA]</scope>
    <source>
        <strain evidence="3 4">A21JP2</strain>
    </source>
</reference>
<evidence type="ECO:0000256" key="2">
    <source>
        <dbReference type="SAM" id="SignalP"/>
    </source>
</evidence>